<sequence>MSLSNIPQYQYTALDQGLHIRLLRVKSGHGSDDIRVDIFDDNLGQHPIYEALSYTWGPPNPRCLISCGEDGTLSVTRNCETALRRLRHGTEDRTLWIDAICIDQTNALERGQQVQLMSQIYHQAHRVLAYFGEASDGSDVGMDFIQRDSEPLTPKGRPSVGLGPDVKSSPQQLAIDAILDRPYFKRIWILQEIVFAKTILIILGNRTVDWEDFSRTVFYVDINKKMYLGDKYDKSPPSVVFYRDKSRSLASGKTVSDMPKSLLEFLRDTRHCQSTDARDKSYALLGMSMEKDEPALVPNYFFTIQQTFTHLAKFLISRDKTLDVLCHVQGPPYVQKLPSWVPDWSCHPRTEIIGHKKDSVKPYKASLGRPANVVFHQASEVLNLEGKVYDTVSRVGPIYNTGSDSSATTLKQWENMISMSESKLALDAAAVLRDHERSEAAIFQGQVTKASNGRALFLTDKGYVGLGPAEVEKGDRIAVLLGGSVPFVLRQRQSHFTLVGESYVRGLMHGEAIQGETVAFQTIQIE</sequence>
<dbReference type="InterPro" id="IPR010730">
    <property type="entry name" value="HET"/>
</dbReference>
<dbReference type="Pfam" id="PF06985">
    <property type="entry name" value="HET"/>
    <property type="match status" value="1"/>
</dbReference>
<evidence type="ECO:0000259" key="1">
    <source>
        <dbReference type="Pfam" id="PF06985"/>
    </source>
</evidence>
<name>A0A9P6VHD5_9HELO</name>
<evidence type="ECO:0000313" key="2">
    <source>
        <dbReference type="EMBL" id="KAG0648101.1"/>
    </source>
</evidence>
<dbReference type="InterPro" id="IPR052895">
    <property type="entry name" value="HetReg/Transcr_Mod"/>
</dbReference>
<dbReference type="Pfam" id="PF26639">
    <property type="entry name" value="Het-6_barrel"/>
    <property type="match status" value="1"/>
</dbReference>
<accession>A0A9P6VHD5</accession>
<dbReference type="OrthoDB" id="2157530at2759"/>
<organism evidence="2 3">
    <name type="scientific">Hyphodiscus hymeniophilus</name>
    <dbReference type="NCBI Taxonomy" id="353542"/>
    <lineage>
        <taxon>Eukaryota</taxon>
        <taxon>Fungi</taxon>
        <taxon>Dikarya</taxon>
        <taxon>Ascomycota</taxon>
        <taxon>Pezizomycotina</taxon>
        <taxon>Leotiomycetes</taxon>
        <taxon>Helotiales</taxon>
        <taxon>Hyphodiscaceae</taxon>
        <taxon>Hyphodiscus</taxon>
    </lineage>
</organism>
<dbReference type="PANTHER" id="PTHR24148">
    <property type="entry name" value="ANKYRIN REPEAT DOMAIN-CONTAINING PROTEIN 39 HOMOLOG-RELATED"/>
    <property type="match status" value="1"/>
</dbReference>
<dbReference type="AlphaFoldDB" id="A0A9P6VHD5"/>
<keyword evidence="3" id="KW-1185">Reference proteome</keyword>
<comment type="caution">
    <text evidence="2">The sequence shown here is derived from an EMBL/GenBank/DDBJ whole genome shotgun (WGS) entry which is preliminary data.</text>
</comment>
<dbReference type="PANTHER" id="PTHR24148:SF64">
    <property type="entry name" value="HETEROKARYON INCOMPATIBILITY DOMAIN-CONTAINING PROTEIN"/>
    <property type="match status" value="1"/>
</dbReference>
<proteinExistence type="predicted"/>
<feature type="domain" description="Heterokaryon incompatibility" evidence="1">
    <location>
        <begin position="49"/>
        <end position="192"/>
    </location>
</feature>
<protein>
    <submittedName>
        <fullName evidence="2">Heterokaryon incompatibility protein</fullName>
    </submittedName>
</protein>
<gene>
    <name evidence="2" type="ORF">D0Z07_5653</name>
</gene>
<dbReference type="Proteomes" id="UP000785200">
    <property type="component" value="Unassembled WGS sequence"/>
</dbReference>
<dbReference type="EMBL" id="VNKQ01000011">
    <property type="protein sequence ID" value="KAG0648101.1"/>
    <property type="molecule type" value="Genomic_DNA"/>
</dbReference>
<reference evidence="2" key="1">
    <citation type="submission" date="2019-07" db="EMBL/GenBank/DDBJ databases">
        <title>Hyphodiscus hymeniophilus genome sequencing and assembly.</title>
        <authorList>
            <person name="Kramer G."/>
            <person name="Nodwell J."/>
        </authorList>
    </citation>
    <scope>NUCLEOTIDE SEQUENCE</scope>
    <source>
        <strain evidence="2">ATCC 34498</strain>
    </source>
</reference>
<evidence type="ECO:0000313" key="3">
    <source>
        <dbReference type="Proteomes" id="UP000785200"/>
    </source>
</evidence>